<dbReference type="GO" id="GO:0005886">
    <property type="term" value="C:plasma membrane"/>
    <property type="evidence" value="ECO:0007669"/>
    <property type="project" value="TreeGrafter"/>
</dbReference>
<dbReference type="PROSITE" id="PS50893">
    <property type="entry name" value="ABC_TRANSPORTER_2"/>
    <property type="match status" value="1"/>
</dbReference>
<evidence type="ECO:0000313" key="6">
    <source>
        <dbReference type="EMBL" id="OWW19886.1"/>
    </source>
</evidence>
<dbReference type="InterPro" id="IPR003593">
    <property type="entry name" value="AAA+_ATPase"/>
</dbReference>
<gene>
    <name evidence="6" type="ORF">AYR66_10600</name>
</gene>
<dbReference type="InterPro" id="IPR003439">
    <property type="entry name" value="ABC_transporter-like_ATP-bd"/>
</dbReference>
<dbReference type="InterPro" id="IPR051120">
    <property type="entry name" value="ABC_AA/LPS_Transport"/>
</dbReference>
<dbReference type="PANTHER" id="PTHR45772:SF3">
    <property type="entry name" value="ABC TRANSPORTER ATP-BINDING PROTEIN"/>
    <property type="match status" value="1"/>
</dbReference>
<dbReference type="GO" id="GO:0005524">
    <property type="term" value="F:ATP binding"/>
    <property type="evidence" value="ECO:0007669"/>
    <property type="project" value="UniProtKB-KW"/>
</dbReference>
<dbReference type="GO" id="GO:0016887">
    <property type="term" value="F:ATP hydrolysis activity"/>
    <property type="evidence" value="ECO:0007669"/>
    <property type="project" value="InterPro"/>
</dbReference>
<dbReference type="PANTHER" id="PTHR45772">
    <property type="entry name" value="CONSERVED COMPONENT OF ABC TRANSPORTER FOR NATURAL AMINO ACIDS-RELATED"/>
    <property type="match status" value="1"/>
</dbReference>
<evidence type="ECO:0000259" key="5">
    <source>
        <dbReference type="PROSITE" id="PS50893"/>
    </source>
</evidence>
<feature type="domain" description="ABC transporter" evidence="5">
    <location>
        <begin position="7"/>
        <end position="248"/>
    </location>
</feature>
<keyword evidence="1" id="KW-0813">Transport</keyword>
<dbReference type="Pfam" id="PF12399">
    <property type="entry name" value="BCA_ABC_TP_C"/>
    <property type="match status" value="1"/>
</dbReference>
<dbReference type="InterPro" id="IPR027417">
    <property type="entry name" value="P-loop_NTPase"/>
</dbReference>
<keyword evidence="4 6" id="KW-0067">ATP-binding</keyword>
<comment type="caution">
    <text evidence="6">The sequence shown here is derived from an EMBL/GenBank/DDBJ whole genome shotgun (WGS) entry which is preliminary data.</text>
</comment>
<keyword evidence="2" id="KW-1003">Cell membrane</keyword>
<dbReference type="AlphaFoldDB" id="A0A254TB55"/>
<organism evidence="6 7">
    <name type="scientific">Noviherbaspirillum denitrificans</name>
    <dbReference type="NCBI Taxonomy" id="1968433"/>
    <lineage>
        <taxon>Bacteria</taxon>
        <taxon>Pseudomonadati</taxon>
        <taxon>Pseudomonadota</taxon>
        <taxon>Betaproteobacteria</taxon>
        <taxon>Burkholderiales</taxon>
        <taxon>Oxalobacteraceae</taxon>
        <taxon>Noviherbaspirillum</taxon>
    </lineage>
</organism>
<dbReference type="CDD" id="cd03219">
    <property type="entry name" value="ABC_Mj1267_LivG_branched"/>
    <property type="match status" value="1"/>
</dbReference>
<name>A0A254TB55_9BURK</name>
<dbReference type="SUPFAM" id="SSF52540">
    <property type="entry name" value="P-loop containing nucleoside triphosphate hydrolases"/>
    <property type="match status" value="1"/>
</dbReference>
<keyword evidence="7" id="KW-1185">Reference proteome</keyword>
<evidence type="ECO:0000256" key="1">
    <source>
        <dbReference type="ARBA" id="ARBA00022448"/>
    </source>
</evidence>
<proteinExistence type="predicted"/>
<dbReference type="Pfam" id="PF00005">
    <property type="entry name" value="ABC_tran"/>
    <property type="match status" value="1"/>
</dbReference>
<reference evidence="6 7" key="1">
    <citation type="submission" date="2016-02" db="EMBL/GenBank/DDBJ databases">
        <authorList>
            <person name="Wen L."/>
            <person name="He K."/>
            <person name="Yang H."/>
        </authorList>
    </citation>
    <scope>NUCLEOTIDE SEQUENCE [LARGE SCALE GENOMIC DNA]</scope>
    <source>
        <strain evidence="6 7">TSA40</strain>
    </source>
</reference>
<dbReference type="Proteomes" id="UP000197535">
    <property type="component" value="Unassembled WGS sequence"/>
</dbReference>
<protein>
    <submittedName>
        <fullName evidence="6">ABC transporter ATP-binding protein</fullName>
    </submittedName>
</protein>
<dbReference type="Gene3D" id="3.40.50.300">
    <property type="entry name" value="P-loop containing nucleotide triphosphate hydrolases"/>
    <property type="match status" value="1"/>
</dbReference>
<keyword evidence="3" id="KW-0547">Nucleotide-binding</keyword>
<evidence type="ECO:0000256" key="4">
    <source>
        <dbReference type="ARBA" id="ARBA00022840"/>
    </source>
</evidence>
<dbReference type="RefSeq" id="WP_088706788.1">
    <property type="nucleotide sequence ID" value="NZ_LSTO01000001.1"/>
</dbReference>
<dbReference type="InterPro" id="IPR032823">
    <property type="entry name" value="BCA_ABC_TP_C"/>
</dbReference>
<sequence length="256" mass="28064">MQKTPILSTRDLGKAFFGFSAVQSVTIDIHEGGIHAIIGPNGAGKTTFFNLLTKFLTPSCGTLHYRGQDITRWSPQQIARAGIVRSFQISSIIPTESVLDNVRFALIRNTPYSHCFWRSKKVLDQFNGKAEQLLESVGLHDKSALPARDLPYGKKRALELATTLALEPQVMLLDEPTQGLGHEDIDSIAALIKKVSAGRTTVVVEHNMRVVSGISDRVTVFQRGAVIADGTYEAVSRDPRVQEAYLGSDIVEEMSA</sequence>
<dbReference type="OrthoDB" id="9781337at2"/>
<evidence type="ECO:0000256" key="3">
    <source>
        <dbReference type="ARBA" id="ARBA00022741"/>
    </source>
</evidence>
<keyword evidence="2" id="KW-0472">Membrane</keyword>
<accession>A0A254TB55</accession>
<dbReference type="EMBL" id="LSTO01000001">
    <property type="protein sequence ID" value="OWW19886.1"/>
    <property type="molecule type" value="Genomic_DNA"/>
</dbReference>
<evidence type="ECO:0000256" key="2">
    <source>
        <dbReference type="ARBA" id="ARBA00022475"/>
    </source>
</evidence>
<dbReference type="SMART" id="SM00382">
    <property type="entry name" value="AAA"/>
    <property type="match status" value="1"/>
</dbReference>
<evidence type="ECO:0000313" key="7">
    <source>
        <dbReference type="Proteomes" id="UP000197535"/>
    </source>
</evidence>